<dbReference type="EMBL" id="JROO01000040">
    <property type="protein sequence ID" value="KIH97301.1"/>
    <property type="molecule type" value="Genomic_DNA"/>
</dbReference>
<feature type="transmembrane region" description="Helical" evidence="1">
    <location>
        <begin position="20"/>
        <end position="39"/>
    </location>
</feature>
<sequence>MAVARTRIYTDDTRLFWQQLGKVAVGGAALFAGCVLWGIRDAVVWASAAAAVISLAVMILVGWRTRAPYGRVRFVLDESVLHYRRVRRGRCAVTRRYRLDDIAGVQLRTHVSVPQSLEFGFDRNGLPELRIETISGEVDSYHILAIDFEGCEEFRSFIADVCDSAGMEKRRPGISGPGDAVDRWDNPAAVRTAPF</sequence>
<keyword evidence="3" id="KW-1185">Reference proteome</keyword>
<evidence type="ECO:0000313" key="3">
    <source>
        <dbReference type="Proteomes" id="UP000031675"/>
    </source>
</evidence>
<feature type="transmembrane region" description="Helical" evidence="1">
    <location>
        <begin position="45"/>
        <end position="63"/>
    </location>
</feature>
<dbReference type="Proteomes" id="UP000031675">
    <property type="component" value="Unassembled WGS sequence"/>
</dbReference>
<dbReference type="OrthoDB" id="9831837at2"/>
<dbReference type="AlphaFoldDB" id="A0A0C2J7A5"/>
<proteinExistence type="predicted"/>
<name>A0A0C2J7A5_9ACTN</name>
<evidence type="ECO:0000313" key="2">
    <source>
        <dbReference type="EMBL" id="KIH97301.1"/>
    </source>
</evidence>
<keyword evidence="1" id="KW-1133">Transmembrane helix</keyword>
<keyword evidence="1" id="KW-0812">Transmembrane</keyword>
<accession>A0A0C2J7A5</accession>
<gene>
    <name evidence="2" type="ORF">LP52_20275</name>
</gene>
<protein>
    <submittedName>
        <fullName evidence="2">Uncharacterized protein</fullName>
    </submittedName>
</protein>
<reference evidence="3" key="1">
    <citation type="journal article" date="2015" name="Chem. Biol.">
        <title>Structure, bioactivity, and resistance mechanism of streptomonomicin, an unusual lasso Peptide from an understudied halophilic actinomycete.</title>
        <authorList>
            <person name="Metelev M."/>
            <person name="Tietz J.I."/>
            <person name="Melby J.O."/>
            <person name="Blair P.M."/>
            <person name="Zhu L."/>
            <person name="Livnat I."/>
            <person name="Severinov K."/>
            <person name="Mitchell D.A."/>
        </authorList>
    </citation>
    <scope>NUCLEOTIDE SEQUENCE [LARGE SCALE GENOMIC DNA]</scope>
    <source>
        <strain evidence="3">YIM 90003</strain>
    </source>
</reference>
<dbReference type="PROSITE" id="PS51257">
    <property type="entry name" value="PROKAR_LIPOPROTEIN"/>
    <property type="match status" value="1"/>
</dbReference>
<keyword evidence="1" id="KW-0472">Membrane</keyword>
<dbReference type="RefSeq" id="WP_040275894.1">
    <property type="nucleotide sequence ID" value="NZ_JROO01000040.1"/>
</dbReference>
<evidence type="ECO:0000256" key="1">
    <source>
        <dbReference type="SAM" id="Phobius"/>
    </source>
</evidence>
<comment type="caution">
    <text evidence="2">The sequence shown here is derived from an EMBL/GenBank/DDBJ whole genome shotgun (WGS) entry which is preliminary data.</text>
</comment>
<organism evidence="2 3">
    <name type="scientific">Streptomonospora alba</name>
    <dbReference type="NCBI Taxonomy" id="183763"/>
    <lineage>
        <taxon>Bacteria</taxon>
        <taxon>Bacillati</taxon>
        <taxon>Actinomycetota</taxon>
        <taxon>Actinomycetes</taxon>
        <taxon>Streptosporangiales</taxon>
        <taxon>Nocardiopsidaceae</taxon>
        <taxon>Streptomonospora</taxon>
    </lineage>
</organism>